<proteinExistence type="predicted"/>
<dbReference type="EMBL" id="MLAK01000085">
    <property type="protein sequence ID" value="OHT16670.1"/>
    <property type="molecule type" value="Genomic_DNA"/>
</dbReference>
<feature type="compositionally biased region" description="Basic and acidic residues" evidence="1">
    <location>
        <begin position="2361"/>
        <end position="2371"/>
    </location>
</feature>
<dbReference type="Gene3D" id="2.130.10.10">
    <property type="entry name" value="YVTN repeat-like/Quinoprotein amine dehydrogenase"/>
    <property type="match status" value="1"/>
</dbReference>
<dbReference type="VEuPathDB" id="TrichDB:TRFO_41662"/>
<evidence type="ECO:0000256" key="1">
    <source>
        <dbReference type="SAM" id="MobiDB-lite"/>
    </source>
</evidence>
<dbReference type="InterPro" id="IPR036372">
    <property type="entry name" value="BEACH_dom_sf"/>
</dbReference>
<dbReference type="InterPro" id="IPR015943">
    <property type="entry name" value="WD40/YVTN_repeat-like_dom_sf"/>
</dbReference>
<keyword evidence="3" id="KW-1185">Reference proteome</keyword>
<feature type="compositionally biased region" description="Low complexity" evidence="1">
    <location>
        <begin position="2350"/>
        <end position="2360"/>
    </location>
</feature>
<gene>
    <name evidence="2" type="ORF">TRFO_41662</name>
</gene>
<sequence length="2521" mass="294935">MFEKFGLFFNQNSDDFREIMEFLESLKKCDNSRQQIEQYSKYLIKSQNLLENIVKTNKKFDTGIMCDKFLSFPIFYSESLENTSNLLKVLANSQKIHYHNFTTNLTTLFTKCYGFALQEKFILNLANDFFEPLMSNPNFSFNMFENQMPQHFFINFIPDKDIVKWGLNLLVDKPDPFSYQNVNVSLLFSSFKNALELAPEFSDELLLSFAKLFNKLSRCNTSYSFNHSVNYSVNYSFNISNITQLFINCGLMDLISEKISEEKWQEALIYLLTSYNIDSAPPNSGVLSFLDKLCRENNEKQSQVLSLFRIMKCFDRIDQKFPLESFFTKYQQPIPDLIELINDSIDYPKLLPKMFRNLFILIFSQMEDDISIYIQIIELIMKSKIDFSEKSRKFLRAMIVTPSASTTSLILNNSWFANYFLKMISSPNSKEIQPLVFHSLLEVMTTTHSHRETCAHFLKIAPTKGNMHCLMDYIENNQNIECFTILLSAFIDSIDISEKFVECEGLEFIEKCYQNGLLQIDLYSMILGSLVAFRQFEEIDKFIIRLPKDHLLFQISQKQMEMIVFGMNSAKYRPMRVPSLFHYLETKSNVDTYNSYILGRFAIKQFLKQGYDIFEIPFITEISNRYLQPKHVELMMKNPKNLDRFCDYENFDHFSLFQIYPSQNELSFHSIYKAISFWVRFDQISNESHPSFFNTDGISMIIKDGYLITNIESKEYKTPIANIFPEKQNLKWYHFFIYLENKRNVNAVIIVNNKLRFISKIDTVLNKNNKNSFTFAKFKNNGDQLMFIGTTIRFFSQPQNFDEYSSKIFIHGPNFITPISDEYIITPFNLQKKIKAIVKEIPPSLYAVPYLGFPFHFISFRRLSDLFNILNESQTNEQFKSVFDALLAINKIVETNTDRFYRKLLNSFKISRKFITKEIFLKALRSVSGQRPSDHVLSMILFDHEMWEMVDVKILLEVLFDDYFKSINWAKIQDFELFLTTIVRKHPNEQSIVEILLKNINKLPNLNKHLMNTLNYRKKHLAVQMMIIDSYIRQLPVTNEITCKKLYEQAKDIILISAKPLAVKLFYLMTKIAVTFKDSTIMSNSLIYIVFQLSSFPVVWSNVFELVHTFGTPFICLLLALVWSRTYAEVFTYSFNNSSLETVECEYFTALEMLQQRVNELLNDRTCLMLLLNFYPILLNITGFQTSIYKTDFLNNLANSVLEDYSIKKPKHMEYKIDATIQFIYNSQITPFYFFILKKSSPRLFKPLFMALLVGYPFDNDELYSIYLPQFYIKFLCDFSTFPCENLFLQYLLFPICQNYFTFDQQCNIISLIFSICENNYKNHEIANIILLAMYNSYLQFNQNQSQNQDPIDDPNIDNHQELLRKKIFAILEENWFTLAKIMNTSKSELTWFYIIKNESEHLVEKFKEIEWSLIIKMNTQKESYELHYKNSIQNVIHEANRVIYEFTSYKFNFLSEIESFSREVNKFLSESQMKSEMKRSIFQDEKNLLTSSFSVIEEKIQWSLFMSTLHDQFSDVNQFEPKAYHLAPKCFPYKCPQRFTPSPFYPNSPEIMTLFNKYTSQNRLNVTSVKLFLKSASAKGNVIKIVNCKLSRYSIDIPSVMFIYPDEILFLTYAELVNSDTIRLLGKINPYFVESVFLGHWGSTSIFASHIVIKTLSSHMIFAIMNHKKAFKIWSFKQGHFLVKMESKKLIQVSHDLTTMTRKAIRMLPSYSFLFEFQDISQVHSKWLKNEISTDDFLLVANGLCGKLFISLNDYPYFPFNFKRKLQAKIENEKSKNVKETATFLHRALPFSYFALTNRNHFLNFNLSLNSTKSSYSSSKEFLDSNLNVSFIEDEEISSSTEESEKNIAMSNINLSRFILDDNQTSTHKLFNSTRQKSSEEFNLHLSDLNTNNNSDSAHCNSGLTLNSLNSHHKLNRFNSINAFENDELTKNIDKSQFYLTSISQNQHINNQNNEHIIISINSKDNLKENLHEQDLPLRMRRYSDAVQNEISTTLLGSYNKRHHQLNDQSNNNSKHQQMKLGRFNSSTDLTESLTIEKANRIIEFYSKSKNKKSDSNYMNFDDINDEVLCVPANFYYSPMFNTNDYPFECVRKHRDSLEKLGNATFVLNWIRHNLVSDIPRKIPNKPFKENHICHIDYQHVCQPLRKSLKPQRTLVFWGNRIRRMKRLTCHLNGSLFVVIDRKSLTASVLEMPSEKTTALIYDRFFAYTKSINVSGNGIFMCADFAFGMTRIYRVIYNTTNRKTVSSFELISDFSWKYSPISQIDGIHWICATAAYDQLVLWEIYGGTIHRVINLHNKINSLSVDEEYGVWTATDTKIYFISFNGSIIAETELIQQKLSSSSLNNITNDIKNSNKYNNNRNKDNKLDINSKTKKKSNNVGDNEYVENENEITQIEALQLHSSNSQRAAVCGTSHGNVYLLTPRFDTKTIDCKELKGGRQSEIVKIIFHPNKKCFVTVDDRFDCIRWTASKLGGDPLQMKLFDTCALCSHEPTVQCESCNRAICKSCCINGLCLFCSVNEM</sequence>
<protein>
    <recommendedName>
        <fullName evidence="4">BEACH domain-containing protein</fullName>
    </recommendedName>
</protein>
<dbReference type="InterPro" id="IPR011047">
    <property type="entry name" value="Quinoprotein_ADH-like_sf"/>
</dbReference>
<dbReference type="Proteomes" id="UP000179807">
    <property type="component" value="Unassembled WGS sequence"/>
</dbReference>
<reference evidence="2" key="1">
    <citation type="submission" date="2016-10" db="EMBL/GenBank/DDBJ databases">
        <authorList>
            <person name="Benchimol M."/>
            <person name="Almeida L.G."/>
            <person name="Vasconcelos A.T."/>
            <person name="Perreira-Neves A."/>
            <person name="Rosa I.A."/>
            <person name="Tasca T."/>
            <person name="Bogo M.R."/>
            <person name="de Souza W."/>
        </authorList>
    </citation>
    <scope>NUCLEOTIDE SEQUENCE [LARGE SCALE GENOMIC DNA]</scope>
    <source>
        <strain evidence="2">K</strain>
    </source>
</reference>
<organism evidence="2 3">
    <name type="scientific">Tritrichomonas foetus</name>
    <dbReference type="NCBI Taxonomy" id="1144522"/>
    <lineage>
        <taxon>Eukaryota</taxon>
        <taxon>Metamonada</taxon>
        <taxon>Parabasalia</taxon>
        <taxon>Tritrichomonadida</taxon>
        <taxon>Tritrichomonadidae</taxon>
        <taxon>Tritrichomonas</taxon>
    </lineage>
</organism>
<dbReference type="SUPFAM" id="SSF50998">
    <property type="entry name" value="Quinoprotein alcohol dehydrogenase-like"/>
    <property type="match status" value="1"/>
</dbReference>
<comment type="caution">
    <text evidence="2">The sequence shown here is derived from an EMBL/GenBank/DDBJ whole genome shotgun (WGS) entry which is preliminary data.</text>
</comment>
<dbReference type="SUPFAM" id="SSF81837">
    <property type="entry name" value="BEACH domain"/>
    <property type="match status" value="1"/>
</dbReference>
<evidence type="ECO:0000313" key="2">
    <source>
        <dbReference type="EMBL" id="OHT16670.1"/>
    </source>
</evidence>
<name>A0A1J4L3Z2_9EUKA</name>
<evidence type="ECO:0008006" key="4">
    <source>
        <dbReference type="Google" id="ProtNLM"/>
    </source>
</evidence>
<feature type="region of interest" description="Disordered" evidence="1">
    <location>
        <begin position="2350"/>
        <end position="2386"/>
    </location>
</feature>
<evidence type="ECO:0000313" key="3">
    <source>
        <dbReference type="Proteomes" id="UP000179807"/>
    </source>
</evidence>
<dbReference type="GeneID" id="94848615"/>
<accession>A0A1J4L3Z2</accession>
<dbReference type="RefSeq" id="XP_068369806.1">
    <property type="nucleotide sequence ID" value="XM_068513911.1"/>
</dbReference>